<keyword evidence="4" id="KW-0732">Signal</keyword>
<evidence type="ECO:0000256" key="6">
    <source>
        <dbReference type="ARBA" id="ARBA00022989"/>
    </source>
</evidence>
<evidence type="ECO:0000259" key="10">
    <source>
        <dbReference type="Pfam" id="PF00129"/>
    </source>
</evidence>
<dbReference type="GO" id="GO:0002474">
    <property type="term" value="P:antigen processing and presentation of peptide antigen via MHC class I"/>
    <property type="evidence" value="ECO:0007669"/>
    <property type="project" value="UniProtKB-KW"/>
</dbReference>
<evidence type="ECO:0000256" key="8">
    <source>
        <dbReference type="ARBA" id="ARBA00023157"/>
    </source>
</evidence>
<reference evidence="11 12" key="1">
    <citation type="submission" date="2019-09" db="EMBL/GenBank/DDBJ databases">
        <title>Bird 10,000 Genomes (B10K) Project - Family phase.</title>
        <authorList>
            <person name="Zhang G."/>
        </authorList>
    </citation>
    <scope>NUCLEOTIDE SEQUENCE [LARGE SCALE GENOMIC DNA]</scope>
    <source>
        <strain evidence="11">B10K-DU-001-49</strain>
        <tissue evidence="11">Muscle</tissue>
    </source>
</reference>
<dbReference type="GO" id="GO:0009897">
    <property type="term" value="C:external side of plasma membrane"/>
    <property type="evidence" value="ECO:0007669"/>
    <property type="project" value="TreeGrafter"/>
</dbReference>
<dbReference type="InterPro" id="IPR037055">
    <property type="entry name" value="MHC_I-like_Ag-recog_sf"/>
</dbReference>
<keyword evidence="6" id="KW-1133">Transmembrane helix</keyword>
<evidence type="ECO:0000256" key="5">
    <source>
        <dbReference type="ARBA" id="ARBA00022859"/>
    </source>
</evidence>
<evidence type="ECO:0000256" key="4">
    <source>
        <dbReference type="ARBA" id="ARBA00022729"/>
    </source>
</evidence>
<protein>
    <submittedName>
        <fullName evidence="11">HMR1 protein</fullName>
    </submittedName>
</protein>
<keyword evidence="8" id="KW-1015">Disulfide bond</keyword>
<comment type="caution">
    <text evidence="11">The sequence shown here is derived from an EMBL/GenBank/DDBJ whole genome shotgun (WGS) entry which is preliminary data.</text>
</comment>
<keyword evidence="7" id="KW-0472">Membrane</keyword>
<dbReference type="InterPro" id="IPR011161">
    <property type="entry name" value="MHC_I-like_Ag-recog"/>
</dbReference>
<organism evidence="11 12">
    <name type="scientific">Rhipidura dahli</name>
    <dbReference type="NCBI Taxonomy" id="667186"/>
    <lineage>
        <taxon>Eukaryota</taxon>
        <taxon>Metazoa</taxon>
        <taxon>Chordata</taxon>
        <taxon>Craniata</taxon>
        <taxon>Vertebrata</taxon>
        <taxon>Euteleostomi</taxon>
        <taxon>Archelosauria</taxon>
        <taxon>Archosauria</taxon>
        <taxon>Dinosauria</taxon>
        <taxon>Saurischia</taxon>
        <taxon>Theropoda</taxon>
        <taxon>Coelurosauria</taxon>
        <taxon>Aves</taxon>
        <taxon>Neognathae</taxon>
        <taxon>Neoaves</taxon>
        <taxon>Telluraves</taxon>
        <taxon>Australaves</taxon>
        <taxon>Passeriformes</taxon>
        <taxon>Rhipiduridae</taxon>
        <taxon>Rhipidura</taxon>
    </lineage>
</organism>
<feature type="domain" description="MHC class I-like antigen recognition-like" evidence="10">
    <location>
        <begin position="1"/>
        <end position="77"/>
    </location>
</feature>
<keyword evidence="12" id="KW-1185">Reference proteome</keyword>
<gene>
    <name evidence="11" type="primary">Mr1</name>
    <name evidence="11" type="ORF">RHIDAH_R15408</name>
</gene>
<sequence>SLRYLDVAVSEPSPGVPQFVSVGFLDGIPITRYDSERDRAEPQTLWMEEAPELEYWNGETEISVRGQHINAGNLKTL</sequence>
<dbReference type="Pfam" id="PF00129">
    <property type="entry name" value="MHC_I"/>
    <property type="match status" value="1"/>
</dbReference>
<dbReference type="SUPFAM" id="SSF54452">
    <property type="entry name" value="MHC antigen-recognition domain"/>
    <property type="match status" value="1"/>
</dbReference>
<dbReference type="InterPro" id="IPR050208">
    <property type="entry name" value="MHC_class-I_related"/>
</dbReference>
<accession>A0A7K9WVV2</accession>
<comment type="subcellular location">
    <subcellularLocation>
        <location evidence="1">Membrane</location>
        <topology evidence="1">Single-pass type I membrane protein</topology>
    </subcellularLocation>
</comment>
<evidence type="ECO:0000313" key="11">
    <source>
        <dbReference type="EMBL" id="NXI89142.1"/>
    </source>
</evidence>
<evidence type="ECO:0000256" key="1">
    <source>
        <dbReference type="ARBA" id="ARBA00004479"/>
    </source>
</evidence>
<name>A0A7K9WVV2_9PASS</name>
<evidence type="ECO:0000256" key="2">
    <source>
        <dbReference type="ARBA" id="ARBA00022451"/>
    </source>
</evidence>
<dbReference type="GO" id="GO:0042612">
    <property type="term" value="C:MHC class I protein complex"/>
    <property type="evidence" value="ECO:0007669"/>
    <property type="project" value="UniProtKB-KW"/>
</dbReference>
<evidence type="ECO:0000313" key="12">
    <source>
        <dbReference type="Proteomes" id="UP000561178"/>
    </source>
</evidence>
<keyword evidence="2" id="KW-0490">MHC I</keyword>
<dbReference type="PANTHER" id="PTHR16675:SF242">
    <property type="entry name" value="MAJOR HISTOCOMPATIBILITY COMPLEX CLASS I-RELATED GENE PROTEIN"/>
    <property type="match status" value="1"/>
</dbReference>
<feature type="non-terminal residue" evidence="11">
    <location>
        <position position="1"/>
    </location>
</feature>
<dbReference type="EMBL" id="VXAC01009526">
    <property type="protein sequence ID" value="NXI89142.1"/>
    <property type="molecule type" value="Genomic_DNA"/>
</dbReference>
<evidence type="ECO:0000256" key="7">
    <source>
        <dbReference type="ARBA" id="ARBA00023136"/>
    </source>
</evidence>
<keyword evidence="9" id="KW-0325">Glycoprotein</keyword>
<dbReference type="GO" id="GO:0006955">
    <property type="term" value="P:immune response"/>
    <property type="evidence" value="ECO:0007669"/>
    <property type="project" value="TreeGrafter"/>
</dbReference>
<evidence type="ECO:0000256" key="9">
    <source>
        <dbReference type="ARBA" id="ARBA00023180"/>
    </source>
</evidence>
<dbReference type="InterPro" id="IPR011162">
    <property type="entry name" value="MHC_I/II-like_Ag-recog"/>
</dbReference>
<evidence type="ECO:0000256" key="3">
    <source>
        <dbReference type="ARBA" id="ARBA00022692"/>
    </source>
</evidence>
<keyword evidence="3" id="KW-0812">Transmembrane</keyword>
<dbReference type="Gene3D" id="3.30.500.10">
    <property type="entry name" value="MHC class I-like antigen recognition-like"/>
    <property type="match status" value="1"/>
</dbReference>
<proteinExistence type="predicted"/>
<dbReference type="Proteomes" id="UP000561178">
    <property type="component" value="Unassembled WGS sequence"/>
</dbReference>
<dbReference type="AlphaFoldDB" id="A0A7K9WVV2"/>
<feature type="non-terminal residue" evidence="11">
    <location>
        <position position="77"/>
    </location>
</feature>
<keyword evidence="5" id="KW-0391">Immunity</keyword>
<dbReference type="GO" id="GO:0005615">
    <property type="term" value="C:extracellular space"/>
    <property type="evidence" value="ECO:0007669"/>
    <property type="project" value="TreeGrafter"/>
</dbReference>
<dbReference type="PANTHER" id="PTHR16675">
    <property type="entry name" value="MHC CLASS I-RELATED"/>
    <property type="match status" value="1"/>
</dbReference>